<keyword evidence="1" id="KW-1133">Transmembrane helix</keyword>
<evidence type="ECO:0000313" key="4">
    <source>
        <dbReference type="Proteomes" id="UP001556367"/>
    </source>
</evidence>
<protein>
    <recommendedName>
        <fullName evidence="2">DUF6534 domain-containing protein</fullName>
    </recommendedName>
</protein>
<proteinExistence type="predicted"/>
<sequence length="321" mass="36140">MPSALDLNLGSLEIGVLLSSTLFGITTVQLYMYYQNRYKDPWWIRSLVMLVWLMEALHTIFAWVYLYRLTVTFYGQPQMLTVAHWTLNISAAFDGIIGAIVQAYFAWRVHVLSRGWTITVVSWIGSLLQMGLTLAVAGLASQYSVPEFHEKFAWIVTAALAFNLFVDVVNTTGLCFYLKLERSGFTRTDRMLDTLFVWSIQTGLPTVIGAILMLVFSLVSQSALWIGVSLFYAKLYSNSFLATLNGRKHLQTMMGKVNTSLAQTPPTPRHVQVTVTRDYNTMEMGNSPNATKTNPNFEMSMTAIGEPEYKSAGVTESSEWR</sequence>
<feature type="transmembrane region" description="Helical" evidence="1">
    <location>
        <begin position="192"/>
        <end position="216"/>
    </location>
</feature>
<keyword evidence="1" id="KW-0472">Membrane</keyword>
<dbReference type="PANTHER" id="PTHR40465">
    <property type="entry name" value="CHROMOSOME 1, WHOLE GENOME SHOTGUN SEQUENCE"/>
    <property type="match status" value="1"/>
</dbReference>
<keyword evidence="1" id="KW-0812">Transmembrane</keyword>
<dbReference type="Proteomes" id="UP001556367">
    <property type="component" value="Unassembled WGS sequence"/>
</dbReference>
<feature type="domain" description="DUF6534" evidence="2">
    <location>
        <begin position="164"/>
        <end position="249"/>
    </location>
</feature>
<organism evidence="3 4">
    <name type="scientific">Hohenbuehelia grisea</name>
    <dbReference type="NCBI Taxonomy" id="104357"/>
    <lineage>
        <taxon>Eukaryota</taxon>
        <taxon>Fungi</taxon>
        <taxon>Dikarya</taxon>
        <taxon>Basidiomycota</taxon>
        <taxon>Agaricomycotina</taxon>
        <taxon>Agaricomycetes</taxon>
        <taxon>Agaricomycetidae</taxon>
        <taxon>Agaricales</taxon>
        <taxon>Pleurotineae</taxon>
        <taxon>Pleurotaceae</taxon>
        <taxon>Hohenbuehelia</taxon>
    </lineage>
</organism>
<accession>A0ABR3JTV7</accession>
<feature type="transmembrane region" description="Helical" evidence="1">
    <location>
        <begin position="46"/>
        <end position="65"/>
    </location>
</feature>
<name>A0ABR3JTV7_9AGAR</name>
<keyword evidence="4" id="KW-1185">Reference proteome</keyword>
<feature type="transmembrane region" description="Helical" evidence="1">
    <location>
        <begin position="152"/>
        <end position="180"/>
    </location>
</feature>
<evidence type="ECO:0000259" key="2">
    <source>
        <dbReference type="Pfam" id="PF20152"/>
    </source>
</evidence>
<dbReference type="Pfam" id="PF20152">
    <property type="entry name" value="DUF6534"/>
    <property type="match status" value="1"/>
</dbReference>
<comment type="caution">
    <text evidence="3">The sequence shown here is derived from an EMBL/GenBank/DDBJ whole genome shotgun (WGS) entry which is preliminary data.</text>
</comment>
<evidence type="ECO:0000256" key="1">
    <source>
        <dbReference type="SAM" id="Phobius"/>
    </source>
</evidence>
<evidence type="ECO:0000313" key="3">
    <source>
        <dbReference type="EMBL" id="KAL0959315.1"/>
    </source>
</evidence>
<dbReference type="InterPro" id="IPR045339">
    <property type="entry name" value="DUF6534"/>
</dbReference>
<feature type="transmembrane region" description="Helical" evidence="1">
    <location>
        <begin position="12"/>
        <end position="34"/>
    </location>
</feature>
<gene>
    <name evidence="3" type="ORF">HGRIS_014577</name>
</gene>
<feature type="transmembrane region" description="Helical" evidence="1">
    <location>
        <begin position="85"/>
        <end position="106"/>
    </location>
</feature>
<dbReference type="PANTHER" id="PTHR40465:SF1">
    <property type="entry name" value="DUF6534 DOMAIN-CONTAINING PROTEIN"/>
    <property type="match status" value="1"/>
</dbReference>
<feature type="transmembrane region" description="Helical" evidence="1">
    <location>
        <begin position="222"/>
        <end position="244"/>
    </location>
</feature>
<feature type="transmembrane region" description="Helical" evidence="1">
    <location>
        <begin position="118"/>
        <end position="140"/>
    </location>
</feature>
<reference evidence="4" key="1">
    <citation type="submission" date="2024-06" db="EMBL/GenBank/DDBJ databases">
        <title>Multi-omics analyses provide insights into the biosynthesis of the anticancer antibiotic pleurotin in Hohenbuehelia grisea.</title>
        <authorList>
            <person name="Weaver J.A."/>
            <person name="Alberti F."/>
        </authorList>
    </citation>
    <scope>NUCLEOTIDE SEQUENCE [LARGE SCALE GENOMIC DNA]</scope>
    <source>
        <strain evidence="4">T-177</strain>
    </source>
</reference>
<dbReference type="EMBL" id="JASNQZ010000003">
    <property type="protein sequence ID" value="KAL0959315.1"/>
    <property type="molecule type" value="Genomic_DNA"/>
</dbReference>